<name>A0A2P2QHG5_RHIMU</name>
<dbReference type="EMBL" id="GGEC01085955">
    <property type="protein sequence ID" value="MBX66439.1"/>
    <property type="molecule type" value="Transcribed_RNA"/>
</dbReference>
<protein>
    <submittedName>
        <fullName evidence="1">Uncharacterized protein</fullName>
    </submittedName>
</protein>
<accession>A0A2P2QHG5</accession>
<sequence length="24" mass="2734">MSFVCSRIIAFPIITAQFLSNFDI</sequence>
<dbReference type="AlphaFoldDB" id="A0A2P2QHG5"/>
<evidence type="ECO:0000313" key="1">
    <source>
        <dbReference type="EMBL" id="MBX66439.1"/>
    </source>
</evidence>
<organism evidence="1">
    <name type="scientific">Rhizophora mucronata</name>
    <name type="common">Asiatic mangrove</name>
    <dbReference type="NCBI Taxonomy" id="61149"/>
    <lineage>
        <taxon>Eukaryota</taxon>
        <taxon>Viridiplantae</taxon>
        <taxon>Streptophyta</taxon>
        <taxon>Embryophyta</taxon>
        <taxon>Tracheophyta</taxon>
        <taxon>Spermatophyta</taxon>
        <taxon>Magnoliopsida</taxon>
        <taxon>eudicotyledons</taxon>
        <taxon>Gunneridae</taxon>
        <taxon>Pentapetalae</taxon>
        <taxon>rosids</taxon>
        <taxon>fabids</taxon>
        <taxon>Malpighiales</taxon>
        <taxon>Rhizophoraceae</taxon>
        <taxon>Rhizophora</taxon>
    </lineage>
</organism>
<proteinExistence type="predicted"/>
<reference evidence="1" key="1">
    <citation type="submission" date="2018-02" db="EMBL/GenBank/DDBJ databases">
        <title>Rhizophora mucronata_Transcriptome.</title>
        <authorList>
            <person name="Meera S.P."/>
            <person name="Sreeshan A."/>
            <person name="Augustine A."/>
        </authorList>
    </citation>
    <scope>NUCLEOTIDE SEQUENCE</scope>
    <source>
        <tissue evidence="1">Leaf</tissue>
    </source>
</reference>